<dbReference type="RefSeq" id="WP_248591011.1">
    <property type="nucleotide sequence ID" value="NZ_BAABEB010000022.1"/>
</dbReference>
<evidence type="ECO:0000313" key="3">
    <source>
        <dbReference type="Proteomes" id="UP000832041"/>
    </source>
</evidence>
<sequence length="456" mass="49610">MASVICGHCGHDRAEGRCECIPVAFWQRADVREAVARSDVTRIVRLLRARTDLTQEAIANMTGLSQGMVSQMESGKRSLRSPIKKRRALEGLGTPQPVLEYVTHFSGPEVCSETTEVHDLIAYAAQVTMGVVPQTPDRWTSPFTIEAAQVPQRVTMANVEHLEAVTHSLRAADYRYGGGACRDAINAHTAHARRFLTAASENDRVKARLHLALADLHNLAGWTEFDIGGHSTARWHFARALEHAHHAQEPSLSANVLYRMGRLHLHRGLISDALRFFQLGQIAGQNSGCGVTVAILHANEAWAYALTGDPSRALQALGRSQDEFTRTDHTRVPSWARFFGTADLDAMTGVVNASLVELVPRAYNQATTSLTRSLSQRGPEMSRSRAFELAALATAHITGGDTAEGVEAGYAAVDLAERLCSARVIDRLAPLAAAAQAVHTIDAADLVERIATLRTR</sequence>
<dbReference type="Gene3D" id="1.10.260.40">
    <property type="entry name" value="lambda repressor-like DNA-binding domains"/>
    <property type="match status" value="1"/>
</dbReference>
<dbReference type="Pfam" id="PF13560">
    <property type="entry name" value="HTH_31"/>
    <property type="match status" value="1"/>
</dbReference>
<evidence type="ECO:0000313" key="2">
    <source>
        <dbReference type="EMBL" id="UPT22516.1"/>
    </source>
</evidence>
<dbReference type="InterPro" id="IPR011990">
    <property type="entry name" value="TPR-like_helical_dom_sf"/>
</dbReference>
<proteinExistence type="predicted"/>
<evidence type="ECO:0000259" key="1">
    <source>
        <dbReference type="PROSITE" id="PS50943"/>
    </source>
</evidence>
<dbReference type="SUPFAM" id="SSF47413">
    <property type="entry name" value="lambda repressor-like DNA-binding domains"/>
    <property type="match status" value="1"/>
</dbReference>
<dbReference type="EMBL" id="CP051627">
    <property type="protein sequence ID" value="UPT22516.1"/>
    <property type="molecule type" value="Genomic_DNA"/>
</dbReference>
<reference evidence="2 3" key="1">
    <citation type="submission" date="2020-04" db="EMBL/GenBank/DDBJ databases">
        <title>Thermobifida alba genome sequencing and assembly.</title>
        <authorList>
            <person name="Luzics S."/>
            <person name="Horvath B."/>
            <person name="Nagy I."/>
            <person name="Toth A."/>
            <person name="Nagy I."/>
            <person name="Kukolya J."/>
        </authorList>
    </citation>
    <scope>NUCLEOTIDE SEQUENCE [LARGE SCALE GENOMIC DNA]</scope>
    <source>
        <strain evidence="2 3">DSM 43795</strain>
    </source>
</reference>
<dbReference type="CDD" id="cd00093">
    <property type="entry name" value="HTH_XRE"/>
    <property type="match status" value="1"/>
</dbReference>
<organism evidence="2 3">
    <name type="scientific">Thermobifida alba</name>
    <name type="common">Thermomonospora alba</name>
    <dbReference type="NCBI Taxonomy" id="53522"/>
    <lineage>
        <taxon>Bacteria</taxon>
        <taxon>Bacillati</taxon>
        <taxon>Actinomycetota</taxon>
        <taxon>Actinomycetes</taxon>
        <taxon>Streptosporangiales</taxon>
        <taxon>Nocardiopsidaceae</taxon>
        <taxon>Thermobifida</taxon>
    </lineage>
</organism>
<name>A0ABY4L4A0_THEAE</name>
<accession>A0ABY4L4A0</accession>
<dbReference type="Proteomes" id="UP000832041">
    <property type="component" value="Chromosome"/>
</dbReference>
<protein>
    <submittedName>
        <fullName evidence="2">Helix-turn-helix transcriptional regulator</fullName>
    </submittedName>
</protein>
<gene>
    <name evidence="2" type="ORF">FOF52_17445</name>
</gene>
<feature type="domain" description="HTH cro/C1-type" evidence="1">
    <location>
        <begin position="44"/>
        <end position="99"/>
    </location>
</feature>
<keyword evidence="3" id="KW-1185">Reference proteome</keyword>
<dbReference type="SMART" id="SM00530">
    <property type="entry name" value="HTH_XRE"/>
    <property type="match status" value="1"/>
</dbReference>
<dbReference type="InterPro" id="IPR010982">
    <property type="entry name" value="Lambda_DNA-bd_dom_sf"/>
</dbReference>
<dbReference type="InterPro" id="IPR001387">
    <property type="entry name" value="Cro/C1-type_HTH"/>
</dbReference>
<dbReference type="SUPFAM" id="SSF48452">
    <property type="entry name" value="TPR-like"/>
    <property type="match status" value="1"/>
</dbReference>
<dbReference type="Gene3D" id="1.25.40.10">
    <property type="entry name" value="Tetratricopeptide repeat domain"/>
    <property type="match status" value="1"/>
</dbReference>
<dbReference type="PROSITE" id="PS50943">
    <property type="entry name" value="HTH_CROC1"/>
    <property type="match status" value="1"/>
</dbReference>